<comment type="cofactor">
    <cofactor evidence="9 12">
        <name>Mg(2+)</name>
        <dbReference type="ChEBI" id="CHEBI:18420"/>
    </cofactor>
    <text evidence="9 12">Binds 1 Mg(2+) ion per subunit.</text>
</comment>
<keyword evidence="9" id="KW-0963">Cytoplasm</keyword>
<comment type="subcellular location">
    <subcellularLocation>
        <location evidence="9">Cytoplasm</location>
    </subcellularLocation>
</comment>
<dbReference type="SUPFAM" id="SSF51621">
    <property type="entry name" value="Phosphoenolpyruvate/pyruvate domain"/>
    <property type="match status" value="1"/>
</dbReference>
<name>A0A4Y8MWM7_9BURK</name>
<protein>
    <recommendedName>
        <fullName evidence="9">3-methyl-2-oxobutanoate hydroxymethyltransferase</fullName>
        <ecNumber evidence="9">2.1.2.11</ecNumber>
    </recommendedName>
    <alternativeName>
        <fullName evidence="9">Ketopantoate hydroxymethyltransferase</fullName>
        <shortName evidence="9">KPHMT</shortName>
    </alternativeName>
</protein>
<dbReference type="InterPro" id="IPR003700">
    <property type="entry name" value="Pantoate_hydroxy_MeTrfase"/>
</dbReference>
<feature type="binding site" evidence="9 12">
    <location>
        <position position="92"/>
    </location>
    <ligand>
        <name>Mg(2+)</name>
        <dbReference type="ChEBI" id="CHEBI:18420"/>
    </ligand>
</feature>
<evidence type="ECO:0000256" key="5">
    <source>
        <dbReference type="ARBA" id="ARBA00022679"/>
    </source>
</evidence>
<dbReference type="EC" id="2.1.2.11" evidence="9"/>
<dbReference type="HAMAP" id="MF_00156">
    <property type="entry name" value="PanB"/>
    <property type="match status" value="1"/>
</dbReference>
<evidence type="ECO:0000256" key="3">
    <source>
        <dbReference type="ARBA" id="ARBA00011424"/>
    </source>
</evidence>
<proteinExistence type="inferred from homology"/>
<keyword evidence="5 9" id="KW-0808">Transferase</keyword>
<dbReference type="Proteomes" id="UP000297385">
    <property type="component" value="Unassembled WGS sequence"/>
</dbReference>
<dbReference type="PIRSF" id="PIRSF000388">
    <property type="entry name" value="Pantoate_hydroxy_MeTrfase"/>
    <property type="match status" value="1"/>
</dbReference>
<comment type="pathway">
    <text evidence="1 9">Cofactor biosynthesis; (R)-pantothenate biosynthesis; (R)-pantoate from 3-methyl-2-oxobutanoate: step 1/2.</text>
</comment>
<feature type="binding site" evidence="9 12">
    <location>
        <position position="122"/>
    </location>
    <ligand>
        <name>Mg(2+)</name>
        <dbReference type="ChEBI" id="CHEBI:18420"/>
    </ligand>
</feature>
<dbReference type="GO" id="GO:0015940">
    <property type="term" value="P:pantothenate biosynthetic process"/>
    <property type="evidence" value="ECO:0007669"/>
    <property type="project" value="UniProtKB-UniRule"/>
</dbReference>
<dbReference type="GeneID" id="97310931"/>
<comment type="caution">
    <text evidence="13">The sequence shown here is derived from an EMBL/GenBank/DDBJ whole genome shotgun (WGS) entry which is preliminary data.</text>
</comment>
<dbReference type="PANTHER" id="PTHR20881:SF0">
    <property type="entry name" value="3-METHYL-2-OXOBUTANOATE HYDROXYMETHYLTRANSFERASE"/>
    <property type="match status" value="1"/>
</dbReference>
<gene>
    <name evidence="9 13" type="primary">panB</name>
    <name evidence="13" type="ORF">E2553_35565</name>
</gene>
<feature type="active site" description="Proton acceptor" evidence="9 10">
    <location>
        <position position="189"/>
    </location>
</feature>
<dbReference type="NCBIfam" id="TIGR00222">
    <property type="entry name" value="panB"/>
    <property type="match status" value="1"/>
</dbReference>
<comment type="function">
    <text evidence="8 9">Catalyzes the reversible reaction in which hydroxymethyl group from 5,10-methylenetetrahydrofolate is transferred onto alpha-ketoisovalerate to form ketopantoate.</text>
</comment>
<dbReference type="CDD" id="cd06557">
    <property type="entry name" value="KPHMT-like"/>
    <property type="match status" value="1"/>
</dbReference>
<dbReference type="UniPathway" id="UPA00028">
    <property type="reaction ID" value="UER00003"/>
</dbReference>
<evidence type="ECO:0000313" key="13">
    <source>
        <dbReference type="EMBL" id="TFE41946.1"/>
    </source>
</evidence>
<feature type="binding site" evidence="9 12">
    <location>
        <position position="53"/>
    </location>
    <ligand>
        <name>Mg(2+)</name>
        <dbReference type="ChEBI" id="CHEBI:18420"/>
    </ligand>
</feature>
<evidence type="ECO:0000256" key="7">
    <source>
        <dbReference type="ARBA" id="ARBA00022842"/>
    </source>
</evidence>
<dbReference type="InterPro" id="IPR040442">
    <property type="entry name" value="Pyrv_kinase-like_dom_sf"/>
</dbReference>
<comment type="subunit">
    <text evidence="3 9">Homodecamer; pentamer of dimers.</text>
</comment>
<organism evidence="13 14">
    <name type="scientific">Paraburkholderia dipogonis</name>
    <dbReference type="NCBI Taxonomy" id="1211383"/>
    <lineage>
        <taxon>Bacteria</taxon>
        <taxon>Pseudomonadati</taxon>
        <taxon>Pseudomonadota</taxon>
        <taxon>Betaproteobacteria</taxon>
        <taxon>Burkholderiales</taxon>
        <taxon>Burkholderiaceae</taxon>
        <taxon>Paraburkholderia</taxon>
    </lineage>
</organism>
<dbReference type="EMBL" id="SNVI01000002">
    <property type="protein sequence ID" value="TFE41946.1"/>
    <property type="molecule type" value="Genomic_DNA"/>
</dbReference>
<dbReference type="RefSeq" id="WP_134465223.1">
    <property type="nucleotide sequence ID" value="NZ_JBHMFL010000100.1"/>
</dbReference>
<evidence type="ECO:0000256" key="12">
    <source>
        <dbReference type="PIRSR" id="PIRSR000388-3"/>
    </source>
</evidence>
<sequence>MTYLQENTRKAVTVLKLQAMREAEERIAMLACYDASFAAMLDYCGVDVLLVGDSLGNVLQGHSTTLPVTIDHMAYHTESVARGNKNALIVADMPFATYATPTQAFDNAARLMRAGAQMVKIEGGAWLVETVCFLVQRGIPVCAHIGLTPQSVHALGGFRVQGKTESAATQLVADAVSLQEAGAQLIVMEAIPPSLSAEVTSKLQIPTIGIGAGADCTGQVLVLHDVLGVYLGRKAKFVKDFMVGATSIEGAVRAYVSEVKAGTFPKPEHTFS</sequence>
<keyword evidence="7 9" id="KW-0460">Magnesium</keyword>
<evidence type="ECO:0000256" key="11">
    <source>
        <dbReference type="PIRSR" id="PIRSR000388-2"/>
    </source>
</evidence>
<dbReference type="Gene3D" id="3.20.20.60">
    <property type="entry name" value="Phosphoenolpyruvate-binding domains"/>
    <property type="match status" value="1"/>
</dbReference>
<comment type="similarity">
    <text evidence="2 9">Belongs to the PanB family.</text>
</comment>
<dbReference type="NCBIfam" id="NF001452">
    <property type="entry name" value="PRK00311.1"/>
    <property type="match status" value="1"/>
</dbReference>
<dbReference type="GO" id="GO:0005737">
    <property type="term" value="C:cytoplasm"/>
    <property type="evidence" value="ECO:0007669"/>
    <property type="project" value="UniProtKB-SubCell"/>
</dbReference>
<evidence type="ECO:0000256" key="9">
    <source>
        <dbReference type="HAMAP-Rule" id="MF_00156"/>
    </source>
</evidence>
<dbReference type="InterPro" id="IPR015813">
    <property type="entry name" value="Pyrv/PenolPyrv_kinase-like_dom"/>
</dbReference>
<evidence type="ECO:0000256" key="6">
    <source>
        <dbReference type="ARBA" id="ARBA00022723"/>
    </source>
</evidence>
<feature type="binding site" evidence="9 11">
    <location>
        <position position="92"/>
    </location>
    <ligand>
        <name>3-methyl-2-oxobutanoate</name>
        <dbReference type="ChEBI" id="CHEBI:11851"/>
    </ligand>
</feature>
<evidence type="ECO:0000256" key="10">
    <source>
        <dbReference type="PIRSR" id="PIRSR000388-1"/>
    </source>
</evidence>
<keyword evidence="13" id="KW-0489">Methyltransferase</keyword>
<keyword evidence="6 9" id="KW-0479">Metal-binding</keyword>
<feature type="binding site" evidence="9 11">
    <location>
        <position position="120"/>
    </location>
    <ligand>
        <name>3-methyl-2-oxobutanoate</name>
        <dbReference type="ChEBI" id="CHEBI:11851"/>
    </ligand>
</feature>
<dbReference type="GO" id="GO:0032259">
    <property type="term" value="P:methylation"/>
    <property type="evidence" value="ECO:0007669"/>
    <property type="project" value="UniProtKB-KW"/>
</dbReference>
<reference evidence="13 14" key="1">
    <citation type="submission" date="2019-03" db="EMBL/GenBank/DDBJ databases">
        <title>Complete Genome Sequence of Paraburkholderia dipogonis ICMP 19430T, a Nitrogen-fixing Symbiont of the South African Invasive Legume Dipogon lignosus in New Zealand.</title>
        <authorList>
            <person name="De Meyer S.E."/>
        </authorList>
    </citation>
    <scope>NUCLEOTIDE SEQUENCE [LARGE SCALE GENOMIC DNA]</scope>
    <source>
        <strain evidence="13 14">ICMP 19430</strain>
    </source>
</reference>
<keyword evidence="4 9" id="KW-0566">Pantothenate biosynthesis</keyword>
<evidence type="ECO:0000256" key="4">
    <source>
        <dbReference type="ARBA" id="ARBA00022655"/>
    </source>
</evidence>
<comment type="catalytic activity">
    <reaction evidence="9">
        <text>(6R)-5,10-methylene-5,6,7,8-tetrahydrofolate + 3-methyl-2-oxobutanoate + H2O = 2-dehydropantoate + (6S)-5,6,7,8-tetrahydrofolate</text>
        <dbReference type="Rhea" id="RHEA:11824"/>
        <dbReference type="ChEBI" id="CHEBI:11561"/>
        <dbReference type="ChEBI" id="CHEBI:11851"/>
        <dbReference type="ChEBI" id="CHEBI:15377"/>
        <dbReference type="ChEBI" id="CHEBI:15636"/>
        <dbReference type="ChEBI" id="CHEBI:57453"/>
        <dbReference type="EC" id="2.1.2.11"/>
    </reaction>
</comment>
<evidence type="ECO:0000313" key="14">
    <source>
        <dbReference type="Proteomes" id="UP000297385"/>
    </source>
</evidence>
<dbReference type="GO" id="GO:0008168">
    <property type="term" value="F:methyltransferase activity"/>
    <property type="evidence" value="ECO:0007669"/>
    <property type="project" value="UniProtKB-KW"/>
</dbReference>
<dbReference type="FunFam" id="3.20.20.60:FF:000003">
    <property type="entry name" value="3-methyl-2-oxobutanoate hydroxymethyltransferase"/>
    <property type="match status" value="1"/>
</dbReference>
<accession>A0A4Y8MWM7</accession>
<dbReference type="PANTHER" id="PTHR20881">
    <property type="entry name" value="3-METHYL-2-OXOBUTANOATE HYDROXYMETHYLTRANSFERASE"/>
    <property type="match status" value="1"/>
</dbReference>
<dbReference type="Pfam" id="PF02548">
    <property type="entry name" value="Pantoate_transf"/>
    <property type="match status" value="1"/>
</dbReference>
<evidence type="ECO:0000256" key="2">
    <source>
        <dbReference type="ARBA" id="ARBA00008676"/>
    </source>
</evidence>
<evidence type="ECO:0000256" key="1">
    <source>
        <dbReference type="ARBA" id="ARBA00005033"/>
    </source>
</evidence>
<evidence type="ECO:0000256" key="8">
    <source>
        <dbReference type="ARBA" id="ARBA00056497"/>
    </source>
</evidence>
<dbReference type="AlphaFoldDB" id="A0A4Y8MWM7"/>
<feature type="binding site" evidence="9 11">
    <location>
        <begin position="53"/>
        <end position="54"/>
    </location>
    <ligand>
        <name>3-methyl-2-oxobutanoate</name>
        <dbReference type="ChEBI" id="CHEBI:11851"/>
    </ligand>
</feature>
<dbReference type="GO" id="GO:0000287">
    <property type="term" value="F:magnesium ion binding"/>
    <property type="evidence" value="ECO:0007669"/>
    <property type="project" value="TreeGrafter"/>
</dbReference>
<dbReference type="GO" id="GO:0003864">
    <property type="term" value="F:3-methyl-2-oxobutanoate hydroxymethyltransferase activity"/>
    <property type="evidence" value="ECO:0007669"/>
    <property type="project" value="UniProtKB-UniRule"/>
</dbReference>